<feature type="chain" id="PRO_5037755118" evidence="2">
    <location>
        <begin position="22"/>
        <end position="104"/>
    </location>
</feature>
<proteinExistence type="predicted"/>
<reference evidence="4" key="1">
    <citation type="submission" date="2022-11" db="UniProtKB">
        <authorList>
            <consortium name="WormBaseParasite"/>
        </authorList>
    </citation>
    <scope>IDENTIFICATION</scope>
</reference>
<dbReference type="WBParaSite" id="PDA_v2.g16584.t1">
    <property type="protein sequence ID" value="PDA_v2.g16584.t1"/>
    <property type="gene ID" value="PDA_v2.g16584"/>
</dbReference>
<evidence type="ECO:0000313" key="3">
    <source>
        <dbReference type="Proteomes" id="UP000887578"/>
    </source>
</evidence>
<organism evidence="3 4">
    <name type="scientific">Panagrolaimus davidi</name>
    <dbReference type="NCBI Taxonomy" id="227884"/>
    <lineage>
        <taxon>Eukaryota</taxon>
        <taxon>Metazoa</taxon>
        <taxon>Ecdysozoa</taxon>
        <taxon>Nematoda</taxon>
        <taxon>Chromadorea</taxon>
        <taxon>Rhabditida</taxon>
        <taxon>Tylenchina</taxon>
        <taxon>Panagrolaimomorpha</taxon>
        <taxon>Panagrolaimoidea</taxon>
        <taxon>Panagrolaimidae</taxon>
        <taxon>Panagrolaimus</taxon>
    </lineage>
</organism>
<feature type="compositionally biased region" description="Acidic residues" evidence="1">
    <location>
        <begin position="48"/>
        <end position="57"/>
    </location>
</feature>
<feature type="signal peptide" evidence="2">
    <location>
        <begin position="1"/>
        <end position="21"/>
    </location>
</feature>
<dbReference type="Proteomes" id="UP000887578">
    <property type="component" value="Unplaced"/>
</dbReference>
<keyword evidence="2" id="KW-0732">Signal</keyword>
<name>A0A914PP59_9BILA</name>
<keyword evidence="3" id="KW-1185">Reference proteome</keyword>
<dbReference type="AlphaFoldDB" id="A0A914PP59"/>
<evidence type="ECO:0000256" key="2">
    <source>
        <dbReference type="SAM" id="SignalP"/>
    </source>
</evidence>
<evidence type="ECO:0000256" key="1">
    <source>
        <dbReference type="SAM" id="MobiDB-lite"/>
    </source>
</evidence>
<feature type="region of interest" description="Disordered" evidence="1">
    <location>
        <begin position="23"/>
        <end position="83"/>
    </location>
</feature>
<evidence type="ECO:0000313" key="4">
    <source>
        <dbReference type="WBParaSite" id="PDA_v2.g16584.t1"/>
    </source>
</evidence>
<sequence length="104" mass="11871">MNFKQWILLLFLIFLINFVESRRKGSSRGEFNNKPGMSGYSDKNLLDNIDEENEDKDEISRNEVLDGGGGGRESITTTTKATTTTTQKVDEIGMFWHTFEKLCN</sequence>
<accession>A0A914PP59</accession>
<protein>
    <submittedName>
        <fullName evidence="4">Uncharacterized protein</fullName>
    </submittedName>
</protein>